<evidence type="ECO:0000313" key="9">
    <source>
        <dbReference type="EMBL" id="GGE32881.1"/>
    </source>
</evidence>
<keyword evidence="3" id="KW-0479">Metal-binding</keyword>
<dbReference type="GO" id="GO:0003723">
    <property type="term" value="F:RNA binding"/>
    <property type="evidence" value="ECO:0007669"/>
    <property type="project" value="UniProtKB-KW"/>
</dbReference>
<evidence type="ECO:0000256" key="6">
    <source>
        <dbReference type="ARBA" id="ARBA00022842"/>
    </source>
</evidence>
<evidence type="ECO:0000256" key="1">
    <source>
        <dbReference type="ARBA" id="ARBA00001946"/>
    </source>
</evidence>
<accession>A0A917EF32</accession>
<reference evidence="10" key="1">
    <citation type="journal article" date="2019" name="Int. J. Syst. Evol. Microbiol.">
        <title>The Global Catalogue of Microorganisms (GCM) 10K type strain sequencing project: providing services to taxonomists for standard genome sequencing and annotation.</title>
        <authorList>
            <consortium name="The Broad Institute Genomics Platform"/>
            <consortium name="The Broad Institute Genome Sequencing Center for Infectious Disease"/>
            <person name="Wu L."/>
            <person name="Ma J."/>
        </authorList>
    </citation>
    <scope>NUCLEOTIDE SEQUENCE [LARGE SCALE GENOMIC DNA]</scope>
    <source>
        <strain evidence="10">CGMCC 1.12664</strain>
    </source>
</reference>
<evidence type="ECO:0000256" key="5">
    <source>
        <dbReference type="ARBA" id="ARBA00022801"/>
    </source>
</evidence>
<dbReference type="InterPro" id="IPR004659">
    <property type="entry name" value="RNase_E/G"/>
</dbReference>
<feature type="domain" description="RNA-binding protein AU-1/Ribonuclease E/G" evidence="8">
    <location>
        <begin position="105"/>
        <end position="184"/>
    </location>
</feature>
<dbReference type="PANTHER" id="PTHR30001:SF1">
    <property type="entry name" value="RIBONUCLEASE E_G-LIKE PROTEIN, CHLOROPLASTIC"/>
    <property type="match status" value="1"/>
</dbReference>
<dbReference type="Proteomes" id="UP000612855">
    <property type="component" value="Unassembled WGS sequence"/>
</dbReference>
<keyword evidence="5" id="KW-0378">Hydrolase</keyword>
<feature type="domain" description="RNA-binding protein AU-1/Ribonuclease E/G" evidence="8">
    <location>
        <begin position="214"/>
        <end position="337"/>
    </location>
</feature>
<dbReference type="AlphaFoldDB" id="A0A917EF32"/>
<dbReference type="Pfam" id="PF10150">
    <property type="entry name" value="RNase_E_G"/>
    <property type="match status" value="2"/>
</dbReference>
<dbReference type="GO" id="GO:0046872">
    <property type="term" value="F:metal ion binding"/>
    <property type="evidence" value="ECO:0007669"/>
    <property type="project" value="UniProtKB-KW"/>
</dbReference>
<evidence type="ECO:0000256" key="4">
    <source>
        <dbReference type="ARBA" id="ARBA00022759"/>
    </source>
</evidence>
<organism evidence="9 10">
    <name type="scientific">Primorskyibacter flagellatus</name>
    <dbReference type="NCBI Taxonomy" id="1387277"/>
    <lineage>
        <taxon>Bacteria</taxon>
        <taxon>Pseudomonadati</taxon>
        <taxon>Pseudomonadota</taxon>
        <taxon>Alphaproteobacteria</taxon>
        <taxon>Rhodobacterales</taxon>
        <taxon>Roseobacteraceae</taxon>
        <taxon>Primorskyibacter</taxon>
    </lineage>
</organism>
<keyword evidence="10" id="KW-1185">Reference proteome</keyword>
<dbReference type="GO" id="GO:0004519">
    <property type="term" value="F:endonuclease activity"/>
    <property type="evidence" value="ECO:0007669"/>
    <property type="project" value="UniProtKB-KW"/>
</dbReference>
<dbReference type="RefSeq" id="WP_188477639.1">
    <property type="nucleotide sequence ID" value="NZ_BMFJ01000001.1"/>
</dbReference>
<comment type="caution">
    <text evidence="9">The sequence shown here is derived from an EMBL/GenBank/DDBJ whole genome shotgun (WGS) entry which is preliminary data.</text>
</comment>
<dbReference type="EMBL" id="BMFJ01000001">
    <property type="protein sequence ID" value="GGE32881.1"/>
    <property type="molecule type" value="Genomic_DNA"/>
</dbReference>
<dbReference type="InterPro" id="IPR019307">
    <property type="entry name" value="RNA-bd_AU-1/RNase_E/G"/>
</dbReference>
<dbReference type="GO" id="GO:0016787">
    <property type="term" value="F:hydrolase activity"/>
    <property type="evidence" value="ECO:0007669"/>
    <property type="project" value="UniProtKB-KW"/>
</dbReference>
<keyword evidence="2" id="KW-0540">Nuclease</keyword>
<keyword evidence="6" id="KW-0460">Magnesium</keyword>
<evidence type="ECO:0000256" key="2">
    <source>
        <dbReference type="ARBA" id="ARBA00022722"/>
    </source>
</evidence>
<dbReference type="GO" id="GO:0006364">
    <property type="term" value="P:rRNA processing"/>
    <property type="evidence" value="ECO:0007669"/>
    <property type="project" value="TreeGrafter"/>
</dbReference>
<protein>
    <submittedName>
        <fullName evidence="9">Ribonuclease G</fullName>
    </submittedName>
</protein>
<evidence type="ECO:0000313" key="10">
    <source>
        <dbReference type="Proteomes" id="UP000612855"/>
    </source>
</evidence>
<sequence>MKGHLILLDHLTGPEGPVESAALLRDGKLEDLLIDSDAPRPGTIYRARADRPVKGQGGMFLTTPDGPAFLKQIKGLSPGEPLLVQVTGYAEPGKAIPVTTRLLFKSRYAIVTPGAPGINVSRAIKDDDTRDDLTERAHDALSDAPLPEDAGLILRSSCETGDEAEVAEDIAAMSALAAAVLADATGPEEKLTEGDGPHALAWRDWAMDAQIETEPGCFDHHDIHTKIAALFRPEVRIGETTIYIEPTRALTAVDVNTGTDTSLAAGLKANLAMARDLPRQLRLRGIGGQIVLDLAPMPKKDRPVFEGTLRSALRSDDTDTVLAGWTPLGNYELQRKRARLPLSVLVTEGMIA</sequence>
<keyword evidence="7" id="KW-0694">RNA-binding</keyword>
<proteinExistence type="predicted"/>
<comment type="cofactor">
    <cofactor evidence="1">
        <name>Mg(2+)</name>
        <dbReference type="ChEBI" id="CHEBI:18420"/>
    </cofactor>
</comment>
<evidence type="ECO:0000259" key="8">
    <source>
        <dbReference type="Pfam" id="PF10150"/>
    </source>
</evidence>
<gene>
    <name evidence="9" type="ORF">GCM10011360_20950</name>
</gene>
<evidence type="ECO:0000256" key="3">
    <source>
        <dbReference type="ARBA" id="ARBA00022723"/>
    </source>
</evidence>
<keyword evidence="4" id="KW-0255">Endonuclease</keyword>
<name>A0A917EF32_9RHOB</name>
<dbReference type="GO" id="GO:0005737">
    <property type="term" value="C:cytoplasm"/>
    <property type="evidence" value="ECO:0007669"/>
    <property type="project" value="TreeGrafter"/>
</dbReference>
<dbReference type="PANTHER" id="PTHR30001">
    <property type="entry name" value="RIBONUCLEASE"/>
    <property type="match status" value="1"/>
</dbReference>
<dbReference type="GO" id="GO:0004540">
    <property type="term" value="F:RNA nuclease activity"/>
    <property type="evidence" value="ECO:0007669"/>
    <property type="project" value="InterPro"/>
</dbReference>
<evidence type="ECO:0000256" key="7">
    <source>
        <dbReference type="ARBA" id="ARBA00022884"/>
    </source>
</evidence>